<dbReference type="AlphaFoldDB" id="A0A9W8SC13"/>
<dbReference type="EMBL" id="JAOQAZ010000003">
    <property type="protein sequence ID" value="KAJ4268798.1"/>
    <property type="molecule type" value="Genomic_DNA"/>
</dbReference>
<protein>
    <recommendedName>
        <fullName evidence="2">N-acetyltransferase domain-containing protein</fullName>
    </recommendedName>
</protein>
<evidence type="ECO:0000313" key="3">
    <source>
        <dbReference type="EMBL" id="KAJ4268798.1"/>
    </source>
</evidence>
<dbReference type="CDD" id="cd04301">
    <property type="entry name" value="NAT_SF"/>
    <property type="match status" value="1"/>
</dbReference>
<evidence type="ECO:0000256" key="1">
    <source>
        <dbReference type="SAM" id="MobiDB-lite"/>
    </source>
</evidence>
<dbReference type="PROSITE" id="PS51186">
    <property type="entry name" value="GNAT"/>
    <property type="match status" value="1"/>
</dbReference>
<dbReference type="OrthoDB" id="2129362at2759"/>
<sequence>MSQNPGSHDARTPDNASSANVSKSLQRFRAMNIANSSSPTPNIRAASLTPSGVSNPRPWVLSVDSGKLSTPQLLPHNVLRDKLLESRVQSTSTQQDPAKPTTAELSADWDQDSAGTWNSPREISTPSSAEMQGAPLPAPLHIIEAAGSSRLTQHKQSASTVSLAVSDGLDLPDGQDHQQVDEEDPWGQAAEAAVDHADPKSQQAALAAIHQWETDKENYPVIKLTESRDPRIDDCDIDPATGQLVPPVRYIKIQRDTVDEHCHDRTDPNWRRLHKTSEYAISSEIARREGFKQQIERMVQEDQIVPQSLQEEEWPKAHCTLRPVESGDFQGIADIMNLEMRQGPYSQIFLPRVEPGHIATIYNACLQKRRPFIVAIPGVRELPNRAGWSKDDEDDYQEFLKFKKARGAAQPPSILGFAFVTDSRQGFLGGVCLGSRFSGLIKLAVHPGHRRKLVGSALLDRVLMSVAMYHRSLLDYTWDCPESRGIYEEISAHNTQQYVKVYIETLFNGDEDPRINGMKQLLDKFEFEQVACFKDAVKHGNQPGVWKDLVVWEHEARSTSEIVEG</sequence>
<dbReference type="Proteomes" id="UP001152049">
    <property type="component" value="Unassembled WGS sequence"/>
</dbReference>
<feature type="compositionally biased region" description="Polar residues" evidence="1">
    <location>
        <begin position="87"/>
        <end position="96"/>
    </location>
</feature>
<evidence type="ECO:0000313" key="4">
    <source>
        <dbReference type="Proteomes" id="UP001152049"/>
    </source>
</evidence>
<keyword evidence="4" id="KW-1185">Reference proteome</keyword>
<dbReference type="SUPFAM" id="SSF55729">
    <property type="entry name" value="Acyl-CoA N-acyltransferases (Nat)"/>
    <property type="match status" value="1"/>
</dbReference>
<accession>A0A9W8SC13</accession>
<dbReference type="InterPro" id="IPR000182">
    <property type="entry name" value="GNAT_dom"/>
</dbReference>
<feature type="region of interest" description="Disordered" evidence="1">
    <location>
        <begin position="1"/>
        <end position="57"/>
    </location>
</feature>
<dbReference type="InterPro" id="IPR016181">
    <property type="entry name" value="Acyl_CoA_acyltransferase"/>
</dbReference>
<comment type="caution">
    <text evidence="3">The sequence shown here is derived from an EMBL/GenBank/DDBJ whole genome shotgun (WGS) entry which is preliminary data.</text>
</comment>
<dbReference type="GO" id="GO:0016747">
    <property type="term" value="F:acyltransferase activity, transferring groups other than amino-acyl groups"/>
    <property type="evidence" value="ECO:0007669"/>
    <property type="project" value="InterPro"/>
</dbReference>
<reference evidence="3" key="1">
    <citation type="submission" date="2022-09" db="EMBL/GenBank/DDBJ databases">
        <title>Fusarium specimens isolated from Avocado Roots.</title>
        <authorList>
            <person name="Stajich J."/>
            <person name="Roper C."/>
            <person name="Heimlech-Rivalta G."/>
        </authorList>
    </citation>
    <scope>NUCLEOTIDE SEQUENCE</scope>
    <source>
        <strain evidence="3">CF00136</strain>
    </source>
</reference>
<feature type="compositionally biased region" description="Polar residues" evidence="1">
    <location>
        <begin position="14"/>
        <end position="25"/>
    </location>
</feature>
<feature type="region of interest" description="Disordered" evidence="1">
    <location>
        <begin position="87"/>
        <end position="134"/>
    </location>
</feature>
<feature type="compositionally biased region" description="Polar residues" evidence="1">
    <location>
        <begin position="113"/>
        <end position="130"/>
    </location>
</feature>
<feature type="domain" description="N-acetyltransferase" evidence="2">
    <location>
        <begin position="366"/>
        <end position="523"/>
    </location>
</feature>
<dbReference type="Gene3D" id="3.40.630.30">
    <property type="match status" value="1"/>
</dbReference>
<name>A0A9W8SC13_9HYPO</name>
<proteinExistence type="predicted"/>
<gene>
    <name evidence="3" type="ORF">NW762_002866</name>
</gene>
<organism evidence="3 4">
    <name type="scientific">Fusarium torreyae</name>
    <dbReference type="NCBI Taxonomy" id="1237075"/>
    <lineage>
        <taxon>Eukaryota</taxon>
        <taxon>Fungi</taxon>
        <taxon>Dikarya</taxon>
        <taxon>Ascomycota</taxon>
        <taxon>Pezizomycotina</taxon>
        <taxon>Sordariomycetes</taxon>
        <taxon>Hypocreomycetidae</taxon>
        <taxon>Hypocreales</taxon>
        <taxon>Nectriaceae</taxon>
        <taxon>Fusarium</taxon>
    </lineage>
</organism>
<evidence type="ECO:0000259" key="2">
    <source>
        <dbReference type="PROSITE" id="PS51186"/>
    </source>
</evidence>